<dbReference type="InterPro" id="IPR000301">
    <property type="entry name" value="Tetraspanin_animals"/>
</dbReference>
<dbReference type="CDD" id="cd03127">
    <property type="entry name" value="tetraspanin_LEL"/>
    <property type="match status" value="1"/>
</dbReference>
<dbReference type="InterPro" id="IPR018499">
    <property type="entry name" value="Tetraspanin/Peripherin"/>
</dbReference>
<dbReference type="GO" id="GO:0005886">
    <property type="term" value="C:plasma membrane"/>
    <property type="evidence" value="ECO:0007669"/>
    <property type="project" value="TreeGrafter"/>
</dbReference>
<feature type="disulfide bond" evidence="6">
    <location>
        <begin position="148"/>
        <end position="164"/>
    </location>
</feature>
<evidence type="ECO:0000256" key="1">
    <source>
        <dbReference type="ARBA" id="ARBA00004141"/>
    </source>
</evidence>
<dbReference type="PANTHER" id="PTHR19282">
    <property type="entry name" value="TETRASPANIN"/>
    <property type="match status" value="1"/>
</dbReference>
<feature type="transmembrane region" description="Helical" evidence="7">
    <location>
        <begin position="87"/>
        <end position="110"/>
    </location>
</feature>
<keyword evidence="6" id="KW-1015">Disulfide bond</keyword>
<keyword evidence="5 7" id="KW-0472">Membrane</keyword>
<proteinExistence type="inferred from homology"/>
<feature type="transmembrane region" description="Helical" evidence="7">
    <location>
        <begin position="50"/>
        <end position="75"/>
    </location>
</feature>
<evidence type="ECO:0000256" key="7">
    <source>
        <dbReference type="RuleBase" id="RU361218"/>
    </source>
</evidence>
<protein>
    <recommendedName>
        <fullName evidence="7">Tetraspanin</fullName>
    </recommendedName>
</protein>
<evidence type="ECO:0000256" key="2">
    <source>
        <dbReference type="ARBA" id="ARBA00006840"/>
    </source>
</evidence>
<reference evidence="8 9" key="1">
    <citation type="journal article" date="2019" name="BMC Genomics">
        <title>New insights from Opisthorchis felineus genome: update on genomics of the epidemiologically important liver flukes.</title>
        <authorList>
            <person name="Ershov N.I."/>
            <person name="Mordvinov V.A."/>
            <person name="Prokhortchouk E.B."/>
            <person name="Pakharukova M.Y."/>
            <person name="Gunbin K.V."/>
            <person name="Ustyantsev K."/>
            <person name="Genaev M.A."/>
            <person name="Blinov A.G."/>
            <person name="Mazur A."/>
            <person name="Boulygina E."/>
            <person name="Tsygankova S."/>
            <person name="Khrameeva E."/>
            <person name="Chekanov N."/>
            <person name="Fan G."/>
            <person name="Xiao A."/>
            <person name="Zhang H."/>
            <person name="Xu X."/>
            <person name="Yang H."/>
            <person name="Solovyev V."/>
            <person name="Lee S.M."/>
            <person name="Liu X."/>
            <person name="Afonnikov D.A."/>
            <person name="Skryabin K.G."/>
        </authorList>
    </citation>
    <scope>NUCLEOTIDE SEQUENCE [LARGE SCALE GENOMIC DNA]</scope>
    <source>
        <strain evidence="8">AK-0245</strain>
        <tissue evidence="8">Whole organism</tissue>
    </source>
</reference>
<dbReference type="AlphaFoldDB" id="A0A4V3SGR2"/>
<comment type="subcellular location">
    <subcellularLocation>
        <location evidence="1 7">Membrane</location>
        <topology evidence="1 7">Multi-pass membrane protein</topology>
    </subcellularLocation>
</comment>
<evidence type="ECO:0000256" key="3">
    <source>
        <dbReference type="ARBA" id="ARBA00022692"/>
    </source>
</evidence>
<dbReference type="SUPFAM" id="SSF48652">
    <property type="entry name" value="Tetraspanin"/>
    <property type="match status" value="1"/>
</dbReference>
<dbReference type="PANTHER" id="PTHR19282:SF544">
    <property type="entry name" value="TETRASPANIN"/>
    <property type="match status" value="1"/>
</dbReference>
<accession>A0A4V3SGR2</accession>
<evidence type="ECO:0000256" key="4">
    <source>
        <dbReference type="ARBA" id="ARBA00022989"/>
    </source>
</evidence>
<feature type="transmembrane region" description="Helical" evidence="7">
    <location>
        <begin position="12"/>
        <end position="38"/>
    </location>
</feature>
<keyword evidence="4 7" id="KW-1133">Transmembrane helix</keyword>
<dbReference type="PIRSF" id="PIRSF002419">
    <property type="entry name" value="Tetraspanin"/>
    <property type="match status" value="1"/>
</dbReference>
<gene>
    <name evidence="8" type="ORF">CRM22_001603</name>
</gene>
<dbReference type="EMBL" id="SJOL01002865">
    <property type="protein sequence ID" value="TGZ73294.1"/>
    <property type="molecule type" value="Genomic_DNA"/>
</dbReference>
<dbReference type="OrthoDB" id="9993879at2759"/>
<name>A0A4V3SGR2_OPIFE</name>
<dbReference type="Pfam" id="PF00335">
    <property type="entry name" value="Tetraspanin"/>
    <property type="match status" value="1"/>
</dbReference>
<keyword evidence="3 7" id="KW-0812">Transmembrane</keyword>
<evidence type="ECO:0000313" key="9">
    <source>
        <dbReference type="Proteomes" id="UP000308267"/>
    </source>
</evidence>
<dbReference type="STRING" id="147828.A0A4V3SGR2"/>
<sequence length="222" mass="24023">MVDCSCCSYRCLQFFVIVFNAVVMLSGATLIAFGSFILNKLLSYSEEDDMHLMGLIVACLVVGCVLFCIGLAGICGACYNKAGLLEMYALLLVVFILAELGCGIAGGVLAEKIANWISESIQRYVLDYYGKEVYRDFMDMLQTELHCCGSTSAQSYAFVVPASCHSGAGIYTEGCTPVLQKFLQSNLVGILGVAISFVVLHIITGIFTCCFIRELKRGNAVV</sequence>
<keyword evidence="9" id="KW-1185">Reference proteome</keyword>
<feature type="transmembrane region" description="Helical" evidence="7">
    <location>
        <begin position="187"/>
        <end position="212"/>
    </location>
</feature>
<dbReference type="InterPro" id="IPR008952">
    <property type="entry name" value="Tetraspanin_EC2_sf"/>
</dbReference>
<organism evidence="8 9">
    <name type="scientific">Opisthorchis felineus</name>
    <dbReference type="NCBI Taxonomy" id="147828"/>
    <lineage>
        <taxon>Eukaryota</taxon>
        <taxon>Metazoa</taxon>
        <taxon>Spiralia</taxon>
        <taxon>Lophotrochozoa</taxon>
        <taxon>Platyhelminthes</taxon>
        <taxon>Trematoda</taxon>
        <taxon>Digenea</taxon>
        <taxon>Opisthorchiida</taxon>
        <taxon>Opisthorchiata</taxon>
        <taxon>Opisthorchiidae</taxon>
        <taxon>Opisthorchis</taxon>
    </lineage>
</organism>
<evidence type="ECO:0000313" key="8">
    <source>
        <dbReference type="EMBL" id="TGZ73294.1"/>
    </source>
</evidence>
<comment type="caution">
    <text evidence="8">The sequence shown here is derived from an EMBL/GenBank/DDBJ whole genome shotgun (WGS) entry which is preliminary data.</text>
</comment>
<feature type="disulfide bond" evidence="6">
    <location>
        <begin position="147"/>
        <end position="175"/>
    </location>
</feature>
<dbReference type="Gene3D" id="1.10.1450.10">
    <property type="entry name" value="Tetraspanin"/>
    <property type="match status" value="1"/>
</dbReference>
<dbReference type="PRINTS" id="PR00259">
    <property type="entry name" value="TMFOUR"/>
</dbReference>
<evidence type="ECO:0000256" key="5">
    <source>
        <dbReference type="ARBA" id="ARBA00023136"/>
    </source>
</evidence>
<evidence type="ECO:0000256" key="6">
    <source>
        <dbReference type="PIRSR" id="PIRSR002419-1"/>
    </source>
</evidence>
<dbReference type="Proteomes" id="UP000308267">
    <property type="component" value="Unassembled WGS sequence"/>
</dbReference>
<comment type="similarity">
    <text evidence="2 7">Belongs to the tetraspanin (TM4SF) family.</text>
</comment>